<dbReference type="EMBL" id="CP000449">
    <property type="protein sequence ID" value="ABI65221.1"/>
    <property type="molecule type" value="Genomic_DNA"/>
</dbReference>
<evidence type="ECO:0000313" key="1">
    <source>
        <dbReference type="EMBL" id="ABI65221.1"/>
    </source>
</evidence>
<gene>
    <name evidence="1" type="ordered locus">Mmar10_0928</name>
</gene>
<dbReference type="RefSeq" id="WP_011642868.1">
    <property type="nucleotide sequence ID" value="NC_008347.1"/>
</dbReference>
<keyword evidence="2" id="KW-1185">Reference proteome</keyword>
<name>Q0AR66_MARMM</name>
<reference evidence="1 2" key="1">
    <citation type="submission" date="2006-08" db="EMBL/GenBank/DDBJ databases">
        <title>Complete sequence of Maricaulis maris MCS10.</title>
        <authorList>
            <consortium name="US DOE Joint Genome Institute"/>
            <person name="Copeland A."/>
            <person name="Lucas S."/>
            <person name="Lapidus A."/>
            <person name="Barry K."/>
            <person name="Detter J.C."/>
            <person name="Glavina del Rio T."/>
            <person name="Hammon N."/>
            <person name="Israni S."/>
            <person name="Dalin E."/>
            <person name="Tice H."/>
            <person name="Pitluck S."/>
            <person name="Saunders E."/>
            <person name="Brettin T."/>
            <person name="Bruce D."/>
            <person name="Han C."/>
            <person name="Tapia R."/>
            <person name="Gilna P."/>
            <person name="Schmutz J."/>
            <person name="Larimer F."/>
            <person name="Land M."/>
            <person name="Hauser L."/>
            <person name="Kyrpides N."/>
            <person name="Mikhailova N."/>
            <person name="Viollier P."/>
            <person name="Stephens C."/>
            <person name="Richardson P."/>
        </authorList>
    </citation>
    <scope>NUCLEOTIDE SEQUENCE [LARGE SCALE GENOMIC DNA]</scope>
    <source>
        <strain evidence="1 2">MCS10</strain>
    </source>
</reference>
<dbReference type="KEGG" id="mmr:Mmar10_0928"/>
<accession>Q0AR66</accession>
<dbReference type="STRING" id="394221.Mmar10_0928"/>
<evidence type="ECO:0000313" key="2">
    <source>
        <dbReference type="Proteomes" id="UP000001964"/>
    </source>
</evidence>
<sequence>MNWALVLRAGLALGLVPEQVWRLSLVEWRALTAFGGQAPLDRAGLEALRTRFPDPEFADTTEEARP</sequence>
<dbReference type="HOGENOM" id="CLU_188457_0_1_5"/>
<dbReference type="InterPro" id="IPR019056">
    <property type="entry name" value="Phage_TAC_6"/>
</dbReference>
<proteinExistence type="predicted"/>
<protein>
    <submittedName>
        <fullName evidence="1">Uncharacterized protein</fullName>
    </submittedName>
</protein>
<dbReference type="Proteomes" id="UP000001964">
    <property type="component" value="Chromosome"/>
</dbReference>
<dbReference type="AlphaFoldDB" id="Q0AR66"/>
<dbReference type="OrthoDB" id="7582980at2"/>
<organism evidence="1 2">
    <name type="scientific">Maricaulis maris (strain MCS10)</name>
    <name type="common">Caulobacter maris</name>
    <dbReference type="NCBI Taxonomy" id="394221"/>
    <lineage>
        <taxon>Bacteria</taxon>
        <taxon>Pseudomonadati</taxon>
        <taxon>Pseudomonadota</taxon>
        <taxon>Alphaproteobacteria</taxon>
        <taxon>Maricaulales</taxon>
        <taxon>Maricaulaceae</taxon>
        <taxon>Maricaulis</taxon>
    </lineage>
</organism>
<dbReference type="Pfam" id="PF09550">
    <property type="entry name" value="Phage_TAC_6"/>
    <property type="match status" value="1"/>
</dbReference>